<evidence type="ECO:0000313" key="3">
    <source>
        <dbReference type="Proteomes" id="UP000198802"/>
    </source>
</evidence>
<reference evidence="3" key="1">
    <citation type="submission" date="2015-11" db="EMBL/GenBank/DDBJ databases">
        <authorList>
            <person name="Varghese N."/>
        </authorList>
    </citation>
    <scope>NUCLEOTIDE SEQUENCE [LARGE SCALE GENOMIC DNA]</scope>
    <source>
        <strain evidence="3">DSM 45899</strain>
    </source>
</reference>
<evidence type="ECO:0000313" key="2">
    <source>
        <dbReference type="EMBL" id="CUU56589.1"/>
    </source>
</evidence>
<protein>
    <submittedName>
        <fullName evidence="2">Uncharacterized protein</fullName>
    </submittedName>
</protein>
<accession>A0A0S4QM92</accession>
<name>A0A0S4QM92_9ACTN</name>
<keyword evidence="3" id="KW-1185">Reference proteome</keyword>
<gene>
    <name evidence="2" type="ORF">Ga0074812_108117</name>
</gene>
<sequence length="576" mass="62088">MVNNDASQPGQRPPGTAHVEIQVPAGGWRFRRSPGNTGRITAELVIRGENPADRISVYGAESTPWGIETQLGFPIPATVREALRLIPPAATNPGLRISAPAPWIGASDYQPTRASMVHLPDTFNVFTYGTLLHIKPPIRTWEEGPYRIDVVGTELTFENRDSPTLQVAYRIWHDQRVVFASGDLPVPIGSGIQADATLRSIADHALTAGTGREPTDLQREFLAKHSAELRSVLTPPTAPYPIGTRVKVRGLAGATPASGIITDAIVDDDGSLHYGWRPDVARLPGHPMGQHLDQQLVAPAQNVQPTLHSPDAGLSSTQEAEVLVYGARVRAIDDPRFATGTVLRAILKPGGQPTYDIQPDQSSYAPIRIHAADVEPIAGTAWPTLQALLDARADAGISLESGELLITLREATFVRDGPTGPLPAFPPQEWPSQDPILDPESPDIPISAPPHRGHPTPTPAPRIVIEDDYTRVYDPRHELLIAHKQPFEIAISQPREKLVELLNTLPDLHLGGDESLVTLAALAAQHMPDEVNSIFTAGPVADTRNPGQVPAADPDFDDIHPPSAGDTEPPDIDLDL</sequence>
<evidence type="ECO:0000256" key="1">
    <source>
        <dbReference type="SAM" id="MobiDB-lite"/>
    </source>
</evidence>
<dbReference type="AlphaFoldDB" id="A0A0S4QM92"/>
<organism evidence="2 3">
    <name type="scientific">Parafrankia irregularis</name>
    <dbReference type="NCBI Taxonomy" id="795642"/>
    <lineage>
        <taxon>Bacteria</taxon>
        <taxon>Bacillati</taxon>
        <taxon>Actinomycetota</taxon>
        <taxon>Actinomycetes</taxon>
        <taxon>Frankiales</taxon>
        <taxon>Frankiaceae</taxon>
        <taxon>Parafrankia</taxon>
    </lineage>
</organism>
<feature type="region of interest" description="Disordered" evidence="1">
    <location>
        <begin position="537"/>
        <end position="576"/>
    </location>
</feature>
<dbReference type="RefSeq" id="WP_091277195.1">
    <property type="nucleotide sequence ID" value="NZ_FAOZ01000008.1"/>
</dbReference>
<proteinExistence type="predicted"/>
<dbReference type="EMBL" id="FAOZ01000008">
    <property type="protein sequence ID" value="CUU56589.1"/>
    <property type="molecule type" value="Genomic_DNA"/>
</dbReference>
<dbReference type="Proteomes" id="UP000198802">
    <property type="component" value="Unassembled WGS sequence"/>
</dbReference>